<dbReference type="Pfam" id="PF00400">
    <property type="entry name" value="WD40"/>
    <property type="match status" value="4"/>
</dbReference>
<dbReference type="SUPFAM" id="SSF50978">
    <property type="entry name" value="WD40 repeat-like"/>
    <property type="match status" value="1"/>
</dbReference>
<dbReference type="GO" id="GO:0005634">
    <property type="term" value="C:nucleus"/>
    <property type="evidence" value="ECO:0007669"/>
    <property type="project" value="TreeGrafter"/>
</dbReference>
<dbReference type="InterPro" id="IPR057452">
    <property type="entry name" value="BRWD/PHIP_N"/>
</dbReference>
<accession>A0A453I8P3</accession>
<feature type="repeat" description="WD" evidence="3">
    <location>
        <begin position="160"/>
        <end position="201"/>
    </location>
</feature>
<reference evidence="7" key="1">
    <citation type="journal article" date="2014" name="Science">
        <title>Ancient hybridizations among the ancestral genomes of bread wheat.</title>
        <authorList>
            <consortium name="International Wheat Genome Sequencing Consortium,"/>
            <person name="Marcussen T."/>
            <person name="Sandve S.R."/>
            <person name="Heier L."/>
            <person name="Spannagl M."/>
            <person name="Pfeifer M."/>
            <person name="Jakobsen K.S."/>
            <person name="Wulff B.B."/>
            <person name="Steuernagel B."/>
            <person name="Mayer K.F."/>
            <person name="Olsen O.A."/>
        </authorList>
    </citation>
    <scope>NUCLEOTIDE SEQUENCE [LARGE SCALE GENOMIC DNA]</scope>
    <source>
        <strain evidence="7">cv. AL8/78</strain>
    </source>
</reference>
<evidence type="ECO:0000313" key="6">
    <source>
        <dbReference type="EnsemblPlants" id="AET4Gv20484700.25"/>
    </source>
</evidence>
<keyword evidence="1 3" id="KW-0853">WD repeat</keyword>
<proteinExistence type="predicted"/>
<evidence type="ECO:0000256" key="2">
    <source>
        <dbReference type="ARBA" id="ARBA00022737"/>
    </source>
</evidence>
<dbReference type="Gramene" id="AET4Gv20484700.25">
    <property type="protein sequence ID" value="AET4Gv20484700.25"/>
    <property type="gene ID" value="AET4Gv20484700"/>
</dbReference>
<dbReference type="SMART" id="SM00320">
    <property type="entry name" value="WD40"/>
    <property type="match status" value="8"/>
</dbReference>
<feature type="compositionally biased region" description="Basic residues" evidence="4">
    <location>
        <begin position="803"/>
        <end position="827"/>
    </location>
</feature>
<dbReference type="EnsemblPlants" id="AET4Gv20484700.25">
    <property type="protein sequence ID" value="AET4Gv20484700.25"/>
    <property type="gene ID" value="AET4Gv20484700"/>
</dbReference>
<dbReference type="PANTHER" id="PTHR16266">
    <property type="entry name" value="WD REPEAT DOMAIN 9"/>
    <property type="match status" value="1"/>
</dbReference>
<reference evidence="6" key="4">
    <citation type="submission" date="2019-03" db="UniProtKB">
        <authorList>
            <consortium name="EnsemblPlants"/>
        </authorList>
    </citation>
    <scope>IDENTIFICATION</scope>
</reference>
<dbReference type="FunFam" id="2.130.10.10:FF:000440">
    <property type="entry name" value="Bromodomain and WD repeat-containing protein"/>
    <property type="match status" value="1"/>
</dbReference>
<dbReference type="Pfam" id="PF25437">
    <property type="entry name" value="BRWD1_N"/>
    <property type="match status" value="1"/>
</dbReference>
<dbReference type="InterPro" id="IPR019775">
    <property type="entry name" value="WD40_repeat_CS"/>
</dbReference>
<keyword evidence="7" id="KW-1185">Reference proteome</keyword>
<dbReference type="Proteomes" id="UP000015105">
    <property type="component" value="Chromosome 4D"/>
</dbReference>
<reference evidence="6" key="5">
    <citation type="journal article" date="2021" name="G3 (Bethesda)">
        <title>Aegilops tauschii genome assembly Aet v5.0 features greater sequence contiguity and improved annotation.</title>
        <authorList>
            <person name="Wang L."/>
            <person name="Zhu T."/>
            <person name="Rodriguez J.C."/>
            <person name="Deal K.R."/>
            <person name="Dubcovsky J."/>
            <person name="McGuire P.E."/>
            <person name="Lux T."/>
            <person name="Spannagl M."/>
            <person name="Mayer K.F.X."/>
            <person name="Baldrich P."/>
            <person name="Meyers B.C."/>
            <person name="Huo N."/>
            <person name="Gu Y.Q."/>
            <person name="Zhou H."/>
            <person name="Devos K.M."/>
            <person name="Bennetzen J.L."/>
            <person name="Unver T."/>
            <person name="Budak H."/>
            <person name="Gulick P.J."/>
            <person name="Galiba G."/>
            <person name="Kalapos B."/>
            <person name="Nelson D.R."/>
            <person name="Li P."/>
            <person name="You F.M."/>
            <person name="Luo M.C."/>
            <person name="Dvorak J."/>
        </authorList>
    </citation>
    <scope>NUCLEOTIDE SEQUENCE [LARGE SCALE GENOMIC DNA]</scope>
    <source>
        <strain evidence="6">cv. AL8/78</strain>
    </source>
</reference>
<dbReference type="GO" id="GO:0006357">
    <property type="term" value="P:regulation of transcription by RNA polymerase II"/>
    <property type="evidence" value="ECO:0007669"/>
    <property type="project" value="TreeGrafter"/>
</dbReference>
<reference evidence="6" key="3">
    <citation type="journal article" date="2017" name="Nature">
        <title>Genome sequence of the progenitor of the wheat D genome Aegilops tauschii.</title>
        <authorList>
            <person name="Luo M.C."/>
            <person name="Gu Y.Q."/>
            <person name="Puiu D."/>
            <person name="Wang H."/>
            <person name="Twardziok S.O."/>
            <person name="Deal K.R."/>
            <person name="Huo N."/>
            <person name="Zhu T."/>
            <person name="Wang L."/>
            <person name="Wang Y."/>
            <person name="McGuire P.E."/>
            <person name="Liu S."/>
            <person name="Long H."/>
            <person name="Ramasamy R.K."/>
            <person name="Rodriguez J.C."/>
            <person name="Van S.L."/>
            <person name="Yuan L."/>
            <person name="Wang Z."/>
            <person name="Xia Z."/>
            <person name="Xiao L."/>
            <person name="Anderson O.D."/>
            <person name="Ouyang S."/>
            <person name="Liang Y."/>
            <person name="Zimin A.V."/>
            <person name="Pertea G."/>
            <person name="Qi P."/>
            <person name="Bennetzen J.L."/>
            <person name="Dai X."/>
            <person name="Dawson M.W."/>
            <person name="Muller H.G."/>
            <person name="Kugler K."/>
            <person name="Rivarola-Duarte L."/>
            <person name="Spannagl M."/>
            <person name="Mayer K.F.X."/>
            <person name="Lu F.H."/>
            <person name="Bevan M.W."/>
            <person name="Leroy P."/>
            <person name="Li P."/>
            <person name="You F.M."/>
            <person name="Sun Q."/>
            <person name="Liu Z."/>
            <person name="Lyons E."/>
            <person name="Wicker T."/>
            <person name="Salzberg S.L."/>
            <person name="Devos K.M."/>
            <person name="Dvorak J."/>
        </authorList>
    </citation>
    <scope>NUCLEOTIDE SEQUENCE [LARGE SCALE GENOMIC DNA]</scope>
    <source>
        <strain evidence="6">cv. AL8/78</strain>
    </source>
</reference>
<feature type="domain" description="BRWD/PHIP N-terminal" evidence="5">
    <location>
        <begin position="41"/>
        <end position="138"/>
    </location>
</feature>
<dbReference type="PROSITE" id="PS00678">
    <property type="entry name" value="WD_REPEATS_1"/>
    <property type="match status" value="1"/>
</dbReference>
<evidence type="ECO:0000256" key="4">
    <source>
        <dbReference type="SAM" id="MobiDB-lite"/>
    </source>
</evidence>
<dbReference type="PROSITE" id="PS50082">
    <property type="entry name" value="WD_REPEATS_2"/>
    <property type="match status" value="3"/>
</dbReference>
<dbReference type="InterPro" id="IPR015943">
    <property type="entry name" value="WD40/YVTN_repeat-like_dom_sf"/>
</dbReference>
<dbReference type="PANTHER" id="PTHR16266:SF17">
    <property type="entry name" value="BRWD3"/>
    <property type="match status" value="1"/>
</dbReference>
<sequence>MDFRKHQPSANATSISMVHLDFPSQMLEDIDSVNQVMSADFPSEAPIDIDMRELYFLIMHFLSHGPFKRAAGELCNDLLEHQLLPRRYHAWYSRGGFHSGEENDDGISLPLGYLKLVERYPHIGKDHLVKLLKQLMMTSCRPDSLVRDVSPNAADVPTLLGSNSFSLLAPTFDRTGRYVITGSDDRLVKIWAMETAFCLASCRGHEGDITDLAVSSNNAVVASSSNDFIIRVWRIPDGMPMSVLKGHTGVVTTIAFSPRPGAAFQLLSSLHCAQIFIFHLTAYAWKSGDASSSAVQVQPINHQILCCSFNANGTVFVTGSSDTYARVWSAYKSCSEEHDQPNHEMDILSGHENDVYYVQFSGCVVSRFFSSDSSHTSKEENNLKLRNSCSFIFNLMLNWCLLLASVLHHLSLSPFARFTHNIVTCSRDGSAIIWVPRSRRSHGKIGRWTRAYHLKVPPPPMAPQPLRGGPRQRYNPTPRGVNMIVWSLDNRFVLAAIMDCRICVWNASDGSLVHSLIGHQESTFVLDVHPFNPRIAMSAGYDGKTIIWDIWEGKPVQIYETDHYKLVDGKFSPDGTSLVLTNEIGQIFIIGTGQGESQKDAKYDQFFLGDYRPLVHDTNGSAIDQETQLAPYRRNIQDLLCDSGMIPYPEPFQSMYQKYRLGILGIEWRPPSVNFAVGPTYDATTGEYQIIPVTDPDRWEPLPEITDFIELEPENEAISDDTDSEYNGMDDYSSEGEQGIWGGHASGASYSSAEIDGSNLNSTANLRRSRRKKKRCDADLVTSSDRRVKKRNLDGHGVATPSRPHRGRKSKTGRATKRKISPKSRRL</sequence>
<evidence type="ECO:0000259" key="5">
    <source>
        <dbReference type="Pfam" id="PF25437"/>
    </source>
</evidence>
<dbReference type="AlphaFoldDB" id="A0A453I8P3"/>
<reference evidence="7" key="2">
    <citation type="journal article" date="2017" name="Nat. Plants">
        <title>The Aegilops tauschii genome reveals multiple impacts of transposons.</title>
        <authorList>
            <person name="Zhao G."/>
            <person name="Zou C."/>
            <person name="Li K."/>
            <person name="Wang K."/>
            <person name="Li T."/>
            <person name="Gao L."/>
            <person name="Zhang X."/>
            <person name="Wang H."/>
            <person name="Yang Z."/>
            <person name="Liu X."/>
            <person name="Jiang W."/>
            <person name="Mao L."/>
            <person name="Kong X."/>
            <person name="Jiao Y."/>
            <person name="Jia J."/>
        </authorList>
    </citation>
    <scope>NUCLEOTIDE SEQUENCE [LARGE SCALE GENOMIC DNA]</scope>
    <source>
        <strain evidence="7">cv. AL8/78</strain>
    </source>
</reference>
<dbReference type="Gene3D" id="2.130.10.10">
    <property type="entry name" value="YVTN repeat-like/Quinoprotein amine dehydrogenase"/>
    <property type="match status" value="2"/>
</dbReference>
<dbReference type="InterPro" id="IPR052060">
    <property type="entry name" value="Bromo_WD_repeat"/>
</dbReference>
<evidence type="ECO:0000256" key="3">
    <source>
        <dbReference type="PROSITE-ProRule" id="PRU00221"/>
    </source>
</evidence>
<feature type="repeat" description="WD" evidence="3">
    <location>
        <begin position="202"/>
        <end position="243"/>
    </location>
</feature>
<dbReference type="PROSITE" id="PS50294">
    <property type="entry name" value="WD_REPEATS_REGION"/>
    <property type="match status" value="1"/>
</dbReference>
<dbReference type="InterPro" id="IPR001680">
    <property type="entry name" value="WD40_rpt"/>
</dbReference>
<feature type="repeat" description="WD" evidence="3">
    <location>
        <begin position="297"/>
        <end position="329"/>
    </location>
</feature>
<organism evidence="6 7">
    <name type="scientific">Aegilops tauschii subsp. strangulata</name>
    <name type="common">Goatgrass</name>
    <dbReference type="NCBI Taxonomy" id="200361"/>
    <lineage>
        <taxon>Eukaryota</taxon>
        <taxon>Viridiplantae</taxon>
        <taxon>Streptophyta</taxon>
        <taxon>Embryophyta</taxon>
        <taxon>Tracheophyta</taxon>
        <taxon>Spermatophyta</taxon>
        <taxon>Magnoliopsida</taxon>
        <taxon>Liliopsida</taxon>
        <taxon>Poales</taxon>
        <taxon>Poaceae</taxon>
        <taxon>BOP clade</taxon>
        <taxon>Pooideae</taxon>
        <taxon>Triticodae</taxon>
        <taxon>Triticeae</taxon>
        <taxon>Triticinae</taxon>
        <taxon>Aegilops</taxon>
    </lineage>
</organism>
<evidence type="ECO:0000256" key="1">
    <source>
        <dbReference type="ARBA" id="ARBA00022574"/>
    </source>
</evidence>
<feature type="compositionally biased region" description="Acidic residues" evidence="4">
    <location>
        <begin position="713"/>
        <end position="724"/>
    </location>
</feature>
<evidence type="ECO:0000313" key="7">
    <source>
        <dbReference type="Proteomes" id="UP000015105"/>
    </source>
</evidence>
<protein>
    <recommendedName>
        <fullName evidence="5">BRWD/PHIP N-terminal domain-containing protein</fullName>
    </recommendedName>
</protein>
<keyword evidence="2" id="KW-0677">Repeat</keyword>
<dbReference type="InterPro" id="IPR036322">
    <property type="entry name" value="WD40_repeat_dom_sf"/>
</dbReference>
<dbReference type="GO" id="GO:0008360">
    <property type="term" value="P:regulation of cell shape"/>
    <property type="evidence" value="ECO:0007669"/>
    <property type="project" value="TreeGrafter"/>
</dbReference>
<name>A0A453I8P3_AEGTS</name>
<dbReference type="GO" id="GO:0007010">
    <property type="term" value="P:cytoskeleton organization"/>
    <property type="evidence" value="ECO:0007669"/>
    <property type="project" value="TreeGrafter"/>
</dbReference>
<feature type="region of interest" description="Disordered" evidence="4">
    <location>
        <begin position="713"/>
        <end position="827"/>
    </location>
</feature>